<dbReference type="AlphaFoldDB" id="A0A660LH70"/>
<evidence type="ECO:0000313" key="6">
    <source>
        <dbReference type="EMBL" id="RKQ93233.1"/>
    </source>
</evidence>
<evidence type="ECO:0000259" key="5">
    <source>
        <dbReference type="Pfam" id="PF00127"/>
    </source>
</evidence>
<dbReference type="InterPro" id="IPR000923">
    <property type="entry name" value="BlueCu_1"/>
</dbReference>
<dbReference type="GO" id="GO:0005507">
    <property type="term" value="F:copper ion binding"/>
    <property type="evidence" value="ECO:0007669"/>
    <property type="project" value="InterPro"/>
</dbReference>
<proteinExistence type="predicted"/>
<name>A0A660LH70_9ACTN</name>
<dbReference type="Pfam" id="PF00127">
    <property type="entry name" value="Copper-bind"/>
    <property type="match status" value="2"/>
</dbReference>
<reference evidence="6 7" key="1">
    <citation type="submission" date="2018-10" db="EMBL/GenBank/DDBJ databases">
        <title>Genomic Encyclopedia of Archaeal and Bacterial Type Strains, Phase II (KMG-II): from individual species to whole genera.</title>
        <authorList>
            <person name="Goeker M."/>
        </authorList>
    </citation>
    <scope>NUCLEOTIDE SEQUENCE [LARGE SCALE GENOMIC DNA]</scope>
    <source>
        <strain evidence="6 7">DSM 14954</strain>
    </source>
</reference>
<feature type="signal peptide" evidence="4">
    <location>
        <begin position="1"/>
        <end position="22"/>
    </location>
</feature>
<evidence type="ECO:0000256" key="3">
    <source>
        <dbReference type="SAM" id="MobiDB-lite"/>
    </source>
</evidence>
<keyword evidence="2" id="KW-0186">Copper</keyword>
<feature type="chain" id="PRO_5024863281" evidence="4">
    <location>
        <begin position="23"/>
        <end position="594"/>
    </location>
</feature>
<evidence type="ECO:0000256" key="4">
    <source>
        <dbReference type="SAM" id="SignalP"/>
    </source>
</evidence>
<accession>A0A660LH70</accession>
<sequence>MKRSLPWIVCAMIALVCAPAFAVGSQEDPVPVANVVVSDSGFHDAAATDPEDRTVDVVAGGRVNFSYPSGTGEYNVVWDRGSLVPASCEQTAGPDWGVGTTLPWWTQGPGWAGFCTFTVPGTYTYHSGINPDGFKGTVVVHATGTPTATPTATPTVTATPTATATATATATPPTSARISAHDNWFQDAAGSGTSDSTVTIQAGGKVTFDYPVGANYHNVDFRTAAKPGSCVKTKQSPTLPLADSDTLPPMPDFAQPPGWEGECTFATPGTYTFVCSTHPTEMSGTVIVEQGGGEPTPTPTATPTVTPTATPTATPTQTASPQPTVAPGRPAIQAHDRTSPTAKNWFQDASSTDESDATVNIAPGGTVDFSYPAGTSVHNVVFVDQPTSCVQKTGVAITPAPPLPQYSQPPGWSGECTFANPGVYTFVCQAHPAEMEGKVVVGDVGEPTPTPTPTATPEPPRDIVPAKVPKPWAAIDKPKTSQMTVAKFLAKKLTINSRCVSAGTGTMTMTIGNQLAARRLKLKKRQGAVVLATADATCNQYGRFTVKLKPTKKARDALEDYARSVPVTLTLTLAGPIGTTTAVRTITLKGKGRR</sequence>
<dbReference type="Gene3D" id="2.60.40.420">
    <property type="entry name" value="Cupredoxins - blue copper proteins"/>
    <property type="match status" value="3"/>
</dbReference>
<dbReference type="SUPFAM" id="SSF49503">
    <property type="entry name" value="Cupredoxins"/>
    <property type="match status" value="3"/>
</dbReference>
<feature type="domain" description="Blue (type 1) copper" evidence="5">
    <location>
        <begin position="196"/>
        <end position="289"/>
    </location>
</feature>
<dbReference type="InterPro" id="IPR008972">
    <property type="entry name" value="Cupredoxin"/>
</dbReference>
<dbReference type="RefSeq" id="WP_121251169.1">
    <property type="nucleotide sequence ID" value="NZ_RBIL01000001.1"/>
</dbReference>
<evidence type="ECO:0000256" key="2">
    <source>
        <dbReference type="ARBA" id="ARBA00023008"/>
    </source>
</evidence>
<dbReference type="GO" id="GO:0009055">
    <property type="term" value="F:electron transfer activity"/>
    <property type="evidence" value="ECO:0007669"/>
    <property type="project" value="InterPro"/>
</dbReference>
<protein>
    <submittedName>
        <fullName evidence="6">Copper binding plastocyanin/azurin family protein</fullName>
    </submittedName>
</protein>
<dbReference type="Proteomes" id="UP000278962">
    <property type="component" value="Unassembled WGS sequence"/>
</dbReference>
<comment type="caution">
    <text evidence="6">The sequence shown here is derived from an EMBL/GenBank/DDBJ whole genome shotgun (WGS) entry which is preliminary data.</text>
</comment>
<feature type="region of interest" description="Disordered" evidence="3">
    <location>
        <begin position="229"/>
        <end position="248"/>
    </location>
</feature>
<feature type="region of interest" description="Disordered" evidence="3">
    <location>
        <begin position="290"/>
        <end position="327"/>
    </location>
</feature>
<evidence type="ECO:0000256" key="1">
    <source>
        <dbReference type="ARBA" id="ARBA00022723"/>
    </source>
</evidence>
<dbReference type="EMBL" id="RBIL01000001">
    <property type="protein sequence ID" value="RKQ93233.1"/>
    <property type="molecule type" value="Genomic_DNA"/>
</dbReference>
<keyword evidence="1" id="KW-0479">Metal-binding</keyword>
<keyword evidence="7" id="KW-1185">Reference proteome</keyword>
<keyword evidence="4" id="KW-0732">Signal</keyword>
<gene>
    <name evidence="6" type="ORF">C8N24_3094</name>
</gene>
<feature type="compositionally biased region" description="Low complexity" evidence="3">
    <location>
        <begin position="299"/>
        <end position="327"/>
    </location>
</feature>
<evidence type="ECO:0000313" key="7">
    <source>
        <dbReference type="Proteomes" id="UP000278962"/>
    </source>
</evidence>
<feature type="domain" description="Blue (type 1) copper" evidence="5">
    <location>
        <begin position="357"/>
        <end position="441"/>
    </location>
</feature>
<organism evidence="6 7">
    <name type="scientific">Solirubrobacter pauli</name>
    <dbReference type="NCBI Taxonomy" id="166793"/>
    <lineage>
        <taxon>Bacteria</taxon>
        <taxon>Bacillati</taxon>
        <taxon>Actinomycetota</taxon>
        <taxon>Thermoleophilia</taxon>
        <taxon>Solirubrobacterales</taxon>
        <taxon>Solirubrobacteraceae</taxon>
        <taxon>Solirubrobacter</taxon>
    </lineage>
</organism>